<dbReference type="KEGG" id="ccro:CMC5_074820"/>
<gene>
    <name evidence="2" type="ORF">CMC5_074820</name>
</gene>
<dbReference type="AlphaFoldDB" id="A0A0K1EQY2"/>
<dbReference type="InterPro" id="IPR012337">
    <property type="entry name" value="RNaseH-like_sf"/>
</dbReference>
<dbReference type="EMBL" id="CP012159">
    <property type="protein sequence ID" value="AKT43251.1"/>
    <property type="molecule type" value="Genomic_DNA"/>
</dbReference>
<sequence length="209" mass="23209">MTLLLPWASAVRVETTAQSTYDREAGQRKRALHFKPDRSIDSDDTWMFVDGSGSGWHGLVVIRPGEDPRLIAREGRRGMKNVGAEVSALLLALEALVPGERAVIVADFLWSIYYVLGWYNVNHPDLQTLVAEAHALLDARRPAALRYIHIRGHVKDDSPLGRWNHLADRLCSLRRPVDCTAPLSAFGDPPASRPLAKILLEATDGAIFR</sequence>
<dbReference type="STRING" id="52.CMC5_074820"/>
<dbReference type="PROSITE" id="PS50879">
    <property type="entry name" value="RNASE_H_1"/>
    <property type="match status" value="1"/>
</dbReference>
<feature type="domain" description="RNase H type-1" evidence="1">
    <location>
        <begin position="41"/>
        <end position="176"/>
    </location>
</feature>
<dbReference type="GO" id="GO:0003676">
    <property type="term" value="F:nucleic acid binding"/>
    <property type="evidence" value="ECO:0007669"/>
    <property type="project" value="InterPro"/>
</dbReference>
<dbReference type="InterPro" id="IPR036397">
    <property type="entry name" value="RNaseH_sf"/>
</dbReference>
<dbReference type="Proteomes" id="UP000067626">
    <property type="component" value="Chromosome"/>
</dbReference>
<keyword evidence="3" id="KW-1185">Reference proteome</keyword>
<evidence type="ECO:0000313" key="3">
    <source>
        <dbReference type="Proteomes" id="UP000067626"/>
    </source>
</evidence>
<name>A0A0K1EQY2_CHOCO</name>
<dbReference type="SUPFAM" id="SSF53098">
    <property type="entry name" value="Ribonuclease H-like"/>
    <property type="match status" value="1"/>
</dbReference>
<evidence type="ECO:0000313" key="2">
    <source>
        <dbReference type="EMBL" id="AKT43251.1"/>
    </source>
</evidence>
<organism evidence="2 3">
    <name type="scientific">Chondromyces crocatus</name>
    <dbReference type="NCBI Taxonomy" id="52"/>
    <lineage>
        <taxon>Bacteria</taxon>
        <taxon>Pseudomonadati</taxon>
        <taxon>Myxococcota</taxon>
        <taxon>Polyangia</taxon>
        <taxon>Polyangiales</taxon>
        <taxon>Polyangiaceae</taxon>
        <taxon>Chondromyces</taxon>
    </lineage>
</organism>
<dbReference type="GO" id="GO:0004523">
    <property type="term" value="F:RNA-DNA hybrid ribonuclease activity"/>
    <property type="evidence" value="ECO:0007669"/>
    <property type="project" value="InterPro"/>
</dbReference>
<dbReference type="Gene3D" id="3.30.420.10">
    <property type="entry name" value="Ribonuclease H-like superfamily/Ribonuclease H"/>
    <property type="match status" value="1"/>
</dbReference>
<dbReference type="InterPro" id="IPR002156">
    <property type="entry name" value="RNaseH_domain"/>
</dbReference>
<dbReference type="OrthoDB" id="9824095at2"/>
<proteinExistence type="predicted"/>
<accession>A0A0K1EQY2</accession>
<dbReference type="RefSeq" id="WP_050434749.1">
    <property type="nucleotide sequence ID" value="NZ_CP012159.1"/>
</dbReference>
<protein>
    <recommendedName>
        <fullName evidence="1">RNase H type-1 domain-containing protein</fullName>
    </recommendedName>
</protein>
<reference evidence="2 3" key="1">
    <citation type="submission" date="2015-07" db="EMBL/GenBank/DDBJ databases">
        <title>Genome analysis of myxobacterium Chondromyces crocatus Cm c5 reveals a high potential for natural compound synthesis and the genetic basis for the loss of fruiting body formation.</title>
        <authorList>
            <person name="Zaburannyi N."/>
            <person name="Bunk B."/>
            <person name="Maier J."/>
            <person name="Overmann J."/>
            <person name="Mueller R."/>
        </authorList>
    </citation>
    <scope>NUCLEOTIDE SEQUENCE [LARGE SCALE GENOMIC DNA]</scope>
    <source>
        <strain evidence="2 3">Cm c5</strain>
    </source>
</reference>
<evidence type="ECO:0000259" key="1">
    <source>
        <dbReference type="PROSITE" id="PS50879"/>
    </source>
</evidence>